<organism evidence="1 2">
    <name type="scientific">Holothuria leucospilota</name>
    <name type="common">Black long sea cucumber</name>
    <name type="synonym">Mertensiothuria leucospilota</name>
    <dbReference type="NCBI Taxonomy" id="206669"/>
    <lineage>
        <taxon>Eukaryota</taxon>
        <taxon>Metazoa</taxon>
        <taxon>Echinodermata</taxon>
        <taxon>Eleutherozoa</taxon>
        <taxon>Echinozoa</taxon>
        <taxon>Holothuroidea</taxon>
        <taxon>Aspidochirotacea</taxon>
        <taxon>Aspidochirotida</taxon>
        <taxon>Holothuriidae</taxon>
        <taxon>Holothuria</taxon>
    </lineage>
</organism>
<accession>A0A9Q1CAZ6</accession>
<comment type="caution">
    <text evidence="1">The sequence shown here is derived from an EMBL/GenBank/DDBJ whole genome shotgun (WGS) entry which is preliminary data.</text>
</comment>
<dbReference type="EMBL" id="JAIZAY010000005">
    <property type="protein sequence ID" value="KAJ8041451.1"/>
    <property type="molecule type" value="Genomic_DNA"/>
</dbReference>
<dbReference type="Proteomes" id="UP001152320">
    <property type="component" value="Chromosome 5"/>
</dbReference>
<sequence length="593" mass="67890">MTGCPADWPHETVRRDPFGRPIAQVCRSSHGDRVWKCAEGWERVNGDPYCIKIQTTQAPDIYSSSVKENLVALGAQTSNLFVADTLKLVFHQLPGSAVEASPSVFRPIRGDDGIANKKILGEYHKITFIMHPCSRLIKLWEDISNAGEDISFTSFLNDRLPPWKPLLLSNETHFPTLTEMLLDFNGNFKFDQYLVFENWTVGLELMKQMEPNVDVDRIFTRKVSSNDRLCLNMYTSETWIKMTNSYAMDFCMFGYSTEIKHVRVFPERVLTVKDLLWQYKKCRKMITRKRLNKVMEFYYSSASSSGRSSSLSTSSLASPSPCTIYTYYQPAYDDPDVLRAAQNLLLEWTKAWTTAGWQPRILNETDAMRHPEYHSLKEKFESLPSLNSKRYEVSCFLRYIAMAVVGGGWMSDYDLFPLHFPPCTKTLFNGTLTVCSAFVPCLVSASAADYLRVAHLMADVGKHWELFPDITVDPTALLPQVSDMKTLLVLIETKFVRTVEFVIEASDLFYGELGCNKTGRLFTTHESDRAPPGMSSLPWAVHISHEFIYYYQDNFDTKFSELSWATSDVPDVDSFRLTFIPKVIRILRQLCQL</sequence>
<dbReference type="OrthoDB" id="408457at2759"/>
<keyword evidence="2" id="KW-1185">Reference proteome</keyword>
<dbReference type="AlphaFoldDB" id="A0A9Q1CAZ6"/>
<reference evidence="1" key="1">
    <citation type="submission" date="2021-10" db="EMBL/GenBank/DDBJ databases">
        <title>Tropical sea cucumber genome reveals ecological adaptation and Cuvierian tubules defense mechanism.</title>
        <authorList>
            <person name="Chen T."/>
        </authorList>
    </citation>
    <scope>NUCLEOTIDE SEQUENCE</scope>
    <source>
        <strain evidence="1">Nanhai2018</strain>
        <tissue evidence="1">Muscle</tissue>
    </source>
</reference>
<protein>
    <submittedName>
        <fullName evidence="1">Uncharacterized protein</fullName>
    </submittedName>
</protein>
<gene>
    <name evidence="1" type="ORF">HOLleu_12267</name>
</gene>
<evidence type="ECO:0000313" key="1">
    <source>
        <dbReference type="EMBL" id="KAJ8041451.1"/>
    </source>
</evidence>
<name>A0A9Q1CAZ6_HOLLE</name>
<evidence type="ECO:0000313" key="2">
    <source>
        <dbReference type="Proteomes" id="UP001152320"/>
    </source>
</evidence>
<proteinExistence type="predicted"/>